<comment type="caution">
    <text evidence="2">The sequence shown here is derived from an EMBL/GenBank/DDBJ whole genome shotgun (WGS) entry which is preliminary data.</text>
</comment>
<dbReference type="InterPro" id="IPR021858">
    <property type="entry name" value="Fun_TF"/>
</dbReference>
<dbReference type="PANTHER" id="PTHR47784:SF5">
    <property type="entry name" value="STEROL UPTAKE CONTROL PROTEIN 2"/>
    <property type="match status" value="1"/>
</dbReference>
<evidence type="ECO:0000256" key="1">
    <source>
        <dbReference type="SAM" id="MobiDB-lite"/>
    </source>
</evidence>
<name>A0A8H6R7M6_9PEZI</name>
<dbReference type="OrthoDB" id="4937900at2759"/>
<feature type="region of interest" description="Disordered" evidence="1">
    <location>
        <begin position="342"/>
        <end position="363"/>
    </location>
</feature>
<dbReference type="PANTHER" id="PTHR47784">
    <property type="entry name" value="STEROL UPTAKE CONTROL PROTEIN 2"/>
    <property type="match status" value="1"/>
</dbReference>
<dbReference type="Pfam" id="PF11951">
    <property type="entry name" value="Fungal_trans_2"/>
    <property type="match status" value="1"/>
</dbReference>
<evidence type="ECO:0000313" key="3">
    <source>
        <dbReference type="Proteomes" id="UP000660729"/>
    </source>
</evidence>
<feature type="region of interest" description="Disordered" evidence="1">
    <location>
        <begin position="1"/>
        <end position="29"/>
    </location>
</feature>
<feature type="compositionally biased region" description="Basic and acidic residues" evidence="1">
    <location>
        <begin position="15"/>
        <end position="25"/>
    </location>
</feature>
<keyword evidence="3" id="KW-1185">Reference proteome</keyword>
<accession>A0A8H6R7M6</accession>
<proteinExistence type="predicted"/>
<sequence>MSPATNSNASPRRKSSPEKEKKENDGGFSMDDLGLMHHFVLYTSLVMDPMGSFAYQEIWQVHVPCVAQQHPFLMHAVLGFAAAHKASLETGTGDDFVLLQTARHHYSKALVLFRTSVREINPEQTANALLCYLILVCFLTLFLEFDKPEPERCGIEDLLSLLTVLHGSIGVLANIRQHLNKSEFGVLLSHARPGSIHPHAAASDVKLSLGQLEGMVVSRYGPFGMSSESTAIIDAIGKLMRMYTLTCPEPEDWAHILVWPILLGEGNSSQEFLGLLERKHPAALCVAAHWAVAAYNAPWKWHVADWPERLLRDIAKSLDGSEWFVCMEWPLMKTLGKKKRIPNTGHDVMGQESLSSGQAATAF</sequence>
<feature type="compositionally biased region" description="Polar residues" evidence="1">
    <location>
        <begin position="352"/>
        <end position="363"/>
    </location>
</feature>
<protein>
    <submittedName>
        <fullName evidence="2">Sterol uptake control protein 2</fullName>
    </submittedName>
</protein>
<organism evidence="2 3">
    <name type="scientific">Pseudocercospora fuligena</name>
    <dbReference type="NCBI Taxonomy" id="685502"/>
    <lineage>
        <taxon>Eukaryota</taxon>
        <taxon>Fungi</taxon>
        <taxon>Dikarya</taxon>
        <taxon>Ascomycota</taxon>
        <taxon>Pezizomycotina</taxon>
        <taxon>Dothideomycetes</taxon>
        <taxon>Dothideomycetidae</taxon>
        <taxon>Mycosphaerellales</taxon>
        <taxon>Mycosphaerellaceae</taxon>
        <taxon>Pseudocercospora</taxon>
    </lineage>
</organism>
<gene>
    <name evidence="2" type="ORF">HII31_12018</name>
</gene>
<dbReference type="EMBL" id="JABCIY010000249">
    <property type="protein sequence ID" value="KAF7186609.1"/>
    <property type="molecule type" value="Genomic_DNA"/>
</dbReference>
<reference evidence="2" key="1">
    <citation type="submission" date="2020-04" db="EMBL/GenBank/DDBJ databases">
        <title>Draft genome resource of the tomato pathogen Pseudocercospora fuligena.</title>
        <authorList>
            <person name="Zaccaron A."/>
        </authorList>
    </citation>
    <scope>NUCLEOTIDE SEQUENCE</scope>
    <source>
        <strain evidence="2">PF001</strain>
    </source>
</reference>
<dbReference type="GO" id="GO:0001228">
    <property type="term" value="F:DNA-binding transcription activator activity, RNA polymerase II-specific"/>
    <property type="evidence" value="ECO:0007669"/>
    <property type="project" value="TreeGrafter"/>
</dbReference>
<dbReference type="Proteomes" id="UP000660729">
    <property type="component" value="Unassembled WGS sequence"/>
</dbReference>
<dbReference type="InterPro" id="IPR053157">
    <property type="entry name" value="Sterol_Uptake_Regulator"/>
</dbReference>
<dbReference type="AlphaFoldDB" id="A0A8H6R7M6"/>
<evidence type="ECO:0000313" key="2">
    <source>
        <dbReference type="EMBL" id="KAF7186609.1"/>
    </source>
</evidence>